<sequence>MSVTQRKSQVPRRVRLSATALRRARNNLNVYNQKLSASIDFDSIVSNQEPLIIGENGVVQNYNPNNPVHRKWLED</sequence>
<name>A0ABZ2NHJ1_9BACI</name>
<dbReference type="Proteomes" id="UP001377337">
    <property type="component" value="Chromosome"/>
</dbReference>
<protein>
    <submittedName>
        <fullName evidence="1">Uncharacterized protein</fullName>
    </submittedName>
</protein>
<gene>
    <name evidence="1" type="ORF">WCV65_19360</name>
</gene>
<reference evidence="1 2" key="1">
    <citation type="submission" date="2024-02" db="EMBL/GenBank/DDBJ databases">
        <title>Seven novel Bacillus-like species.</title>
        <authorList>
            <person name="Liu G."/>
        </authorList>
    </citation>
    <scope>NUCLEOTIDE SEQUENCE [LARGE SCALE GENOMIC DNA]</scope>
    <source>
        <strain evidence="1 2">FJAT-52054</strain>
    </source>
</reference>
<evidence type="ECO:0000313" key="1">
    <source>
        <dbReference type="EMBL" id="WXB96667.1"/>
    </source>
</evidence>
<organism evidence="1 2">
    <name type="scientific">Metabacillus sediminis</name>
    <dbReference type="NCBI Taxonomy" id="3117746"/>
    <lineage>
        <taxon>Bacteria</taxon>
        <taxon>Bacillati</taxon>
        <taxon>Bacillota</taxon>
        <taxon>Bacilli</taxon>
        <taxon>Bacillales</taxon>
        <taxon>Bacillaceae</taxon>
        <taxon>Metabacillus</taxon>
    </lineage>
</organism>
<keyword evidence="2" id="KW-1185">Reference proteome</keyword>
<accession>A0ABZ2NHJ1</accession>
<dbReference type="EMBL" id="CP147407">
    <property type="protein sequence ID" value="WXB96667.1"/>
    <property type="molecule type" value="Genomic_DNA"/>
</dbReference>
<dbReference type="RefSeq" id="WP_338778787.1">
    <property type="nucleotide sequence ID" value="NZ_CP147407.1"/>
</dbReference>
<proteinExistence type="predicted"/>
<evidence type="ECO:0000313" key="2">
    <source>
        <dbReference type="Proteomes" id="UP001377337"/>
    </source>
</evidence>